<keyword evidence="2" id="KW-1185">Reference proteome</keyword>
<evidence type="ECO:0000313" key="1">
    <source>
        <dbReference type="EMBL" id="KAH3713504.1"/>
    </source>
</evidence>
<dbReference type="SUPFAM" id="SSF47807">
    <property type="entry name" value="5' to 3' exonuclease, C-terminal subdomain"/>
    <property type="match status" value="1"/>
</dbReference>
<comment type="caution">
    <text evidence="1">The sequence shown here is derived from an EMBL/GenBank/DDBJ whole genome shotgun (WGS) entry which is preliminary data.</text>
</comment>
<protein>
    <submittedName>
        <fullName evidence="1">Uncharacterized protein</fullName>
    </submittedName>
</protein>
<dbReference type="Proteomes" id="UP000828390">
    <property type="component" value="Unassembled WGS sequence"/>
</dbReference>
<evidence type="ECO:0000313" key="2">
    <source>
        <dbReference type="Proteomes" id="UP000828390"/>
    </source>
</evidence>
<reference evidence="1" key="1">
    <citation type="journal article" date="2019" name="bioRxiv">
        <title>The Genome of the Zebra Mussel, Dreissena polymorpha: A Resource for Invasive Species Research.</title>
        <authorList>
            <person name="McCartney M.A."/>
            <person name="Auch B."/>
            <person name="Kono T."/>
            <person name="Mallez S."/>
            <person name="Zhang Y."/>
            <person name="Obille A."/>
            <person name="Becker A."/>
            <person name="Abrahante J.E."/>
            <person name="Garbe J."/>
            <person name="Badalamenti J.P."/>
            <person name="Herman A."/>
            <person name="Mangelson H."/>
            <person name="Liachko I."/>
            <person name="Sullivan S."/>
            <person name="Sone E.D."/>
            <person name="Koren S."/>
            <person name="Silverstein K.A.T."/>
            <person name="Beckman K.B."/>
            <person name="Gohl D.M."/>
        </authorList>
    </citation>
    <scope>NUCLEOTIDE SEQUENCE</scope>
    <source>
        <strain evidence="1">Duluth1</strain>
        <tissue evidence="1">Whole animal</tissue>
    </source>
</reference>
<dbReference type="InterPro" id="IPR036279">
    <property type="entry name" value="5-3_exonuclease_C_sf"/>
</dbReference>
<accession>A0A9D4HAS9</accession>
<name>A0A9D4HAS9_DREPO</name>
<organism evidence="1 2">
    <name type="scientific">Dreissena polymorpha</name>
    <name type="common">Zebra mussel</name>
    <name type="synonym">Mytilus polymorpha</name>
    <dbReference type="NCBI Taxonomy" id="45954"/>
    <lineage>
        <taxon>Eukaryota</taxon>
        <taxon>Metazoa</taxon>
        <taxon>Spiralia</taxon>
        <taxon>Lophotrochozoa</taxon>
        <taxon>Mollusca</taxon>
        <taxon>Bivalvia</taxon>
        <taxon>Autobranchia</taxon>
        <taxon>Heteroconchia</taxon>
        <taxon>Euheterodonta</taxon>
        <taxon>Imparidentia</taxon>
        <taxon>Neoheterodontei</taxon>
        <taxon>Myida</taxon>
        <taxon>Dreissenoidea</taxon>
        <taxon>Dreissenidae</taxon>
        <taxon>Dreissena</taxon>
    </lineage>
</organism>
<proteinExistence type="predicted"/>
<dbReference type="AlphaFoldDB" id="A0A9D4HAS9"/>
<dbReference type="EMBL" id="JAIWYP010000014">
    <property type="protein sequence ID" value="KAH3713504.1"/>
    <property type="molecule type" value="Genomic_DNA"/>
</dbReference>
<sequence>MLTGHKDSMRTIYITNIYNAIGEQKVKALPAMHTLTGSDTIDQIHGVGKKTALKCILACSDEALDVIARLGEGDLPSLDVVNECMKYLCSYSSPNLSLGEIRWTSFLGLSSVTGIDKIPPTYGT</sequence>
<gene>
    <name evidence="1" type="ORF">DPMN_073296</name>
</gene>
<reference evidence="1" key="2">
    <citation type="submission" date="2020-11" db="EMBL/GenBank/DDBJ databases">
        <authorList>
            <person name="McCartney M.A."/>
            <person name="Auch B."/>
            <person name="Kono T."/>
            <person name="Mallez S."/>
            <person name="Becker A."/>
            <person name="Gohl D.M."/>
            <person name="Silverstein K.A.T."/>
            <person name="Koren S."/>
            <person name="Bechman K.B."/>
            <person name="Herman A."/>
            <person name="Abrahante J.E."/>
            <person name="Garbe J."/>
        </authorList>
    </citation>
    <scope>NUCLEOTIDE SEQUENCE</scope>
    <source>
        <strain evidence="1">Duluth1</strain>
        <tissue evidence="1">Whole animal</tissue>
    </source>
</reference>